<dbReference type="Pfam" id="PF13419">
    <property type="entry name" value="HAD_2"/>
    <property type="match status" value="1"/>
</dbReference>
<dbReference type="NCBIfam" id="TIGR01509">
    <property type="entry name" value="HAD-SF-IA-v3"/>
    <property type="match status" value="1"/>
</dbReference>
<name>D1AKK5_SEBTE</name>
<dbReference type="PANTHER" id="PTHR18901">
    <property type="entry name" value="2-DEOXYGLUCOSE-6-PHOSPHATE PHOSPHATASE 2"/>
    <property type="match status" value="1"/>
</dbReference>
<dbReference type="InterPro" id="IPR023214">
    <property type="entry name" value="HAD_sf"/>
</dbReference>
<dbReference type="HOGENOM" id="CLU_045011_13_3_0"/>
<dbReference type="PANTHER" id="PTHR18901:SF38">
    <property type="entry name" value="PSEUDOURIDINE-5'-PHOSPHATASE"/>
    <property type="match status" value="1"/>
</dbReference>
<keyword evidence="2" id="KW-1185">Reference proteome</keyword>
<protein>
    <submittedName>
        <fullName evidence="1">HAD-superfamily hydrolase, subfamily IA, variant 3</fullName>
    </submittedName>
</protein>
<dbReference type="RefSeq" id="WP_012861715.1">
    <property type="nucleotide sequence ID" value="NC_013517.1"/>
</dbReference>
<sequence length="219" mass="25051">MMESVELVIFDMDGLMFDTEMMYLKFAPGAAKDLGYNVKEDILRKTVGTNHKWALEIFKAEGYENFPFAEFWKILDKKYSDYFDETGVPVKKGLFKMLDFLKSINMKMAVATSSRRVKAERLLNESGAMKYFDLTMYGDEVLNGKPDPEIFLKTADNLKTEYGKCLVFEDSINGIKAAHSAGMIPVMIPDTIEPTEEVNKIIYKTYSSLEDAIQIFNKE</sequence>
<proteinExistence type="predicted"/>
<dbReference type="GO" id="GO:0016787">
    <property type="term" value="F:hydrolase activity"/>
    <property type="evidence" value="ECO:0007669"/>
    <property type="project" value="UniProtKB-KW"/>
</dbReference>
<dbReference type="InterPro" id="IPR041492">
    <property type="entry name" value="HAD_2"/>
</dbReference>
<dbReference type="InterPro" id="IPR006439">
    <property type="entry name" value="HAD-SF_hydro_IA"/>
</dbReference>
<dbReference type="STRING" id="526218.Sterm_2267"/>
<dbReference type="Gene3D" id="3.40.50.1000">
    <property type="entry name" value="HAD superfamily/HAD-like"/>
    <property type="match status" value="1"/>
</dbReference>
<dbReference type="Proteomes" id="UP000000845">
    <property type="component" value="Chromosome"/>
</dbReference>
<dbReference type="SFLD" id="SFLDG01129">
    <property type="entry name" value="C1.5:_HAD__Beta-PGM__Phosphata"/>
    <property type="match status" value="1"/>
</dbReference>
<keyword evidence="1" id="KW-0378">Hydrolase</keyword>
<dbReference type="InterPro" id="IPR023198">
    <property type="entry name" value="PGP-like_dom2"/>
</dbReference>
<dbReference type="InterPro" id="IPR036412">
    <property type="entry name" value="HAD-like_sf"/>
</dbReference>
<reference evidence="1 2" key="2">
    <citation type="journal article" date="2010" name="Stand. Genomic Sci.">
        <title>Complete genome sequence of Sebaldella termitidis type strain (NCTC 11300).</title>
        <authorList>
            <person name="Harmon-Smith M."/>
            <person name="Celia L."/>
            <person name="Chertkov O."/>
            <person name="Lapidus A."/>
            <person name="Copeland A."/>
            <person name="Glavina Del Rio T."/>
            <person name="Nolan M."/>
            <person name="Lucas S."/>
            <person name="Tice H."/>
            <person name="Cheng J.F."/>
            <person name="Han C."/>
            <person name="Detter J.C."/>
            <person name="Bruce D."/>
            <person name="Goodwin L."/>
            <person name="Pitluck S."/>
            <person name="Pati A."/>
            <person name="Liolios K."/>
            <person name="Ivanova N."/>
            <person name="Mavromatis K."/>
            <person name="Mikhailova N."/>
            <person name="Chen A."/>
            <person name="Palaniappan K."/>
            <person name="Land M."/>
            <person name="Hauser L."/>
            <person name="Chang Y.J."/>
            <person name="Jeffries C.D."/>
            <person name="Brettin T."/>
            <person name="Goker M."/>
            <person name="Beck B."/>
            <person name="Bristow J."/>
            <person name="Eisen J.A."/>
            <person name="Markowitz V."/>
            <person name="Hugenholtz P."/>
            <person name="Kyrpides N.C."/>
            <person name="Klenk H.P."/>
            <person name="Chen F."/>
        </authorList>
    </citation>
    <scope>NUCLEOTIDE SEQUENCE [LARGE SCALE GENOMIC DNA]</scope>
    <source>
        <strain evidence="2">ATCC 33386 / NCTC 11300</strain>
    </source>
</reference>
<evidence type="ECO:0000313" key="1">
    <source>
        <dbReference type="EMBL" id="ACZ09121.1"/>
    </source>
</evidence>
<dbReference type="SUPFAM" id="SSF56784">
    <property type="entry name" value="HAD-like"/>
    <property type="match status" value="1"/>
</dbReference>
<gene>
    <name evidence="1" type="ordered locus">Sterm_2267</name>
</gene>
<dbReference type="KEGG" id="str:Sterm_2267"/>
<dbReference type="PRINTS" id="PR00413">
    <property type="entry name" value="HADHALOGNASE"/>
</dbReference>
<dbReference type="EMBL" id="CP001739">
    <property type="protein sequence ID" value="ACZ09121.1"/>
    <property type="molecule type" value="Genomic_DNA"/>
</dbReference>
<dbReference type="eggNOG" id="COG0637">
    <property type="taxonomic scope" value="Bacteria"/>
</dbReference>
<dbReference type="Gene3D" id="1.10.150.240">
    <property type="entry name" value="Putative phosphatase, domain 2"/>
    <property type="match status" value="1"/>
</dbReference>
<accession>D1AKK5</accession>
<dbReference type="SFLD" id="SFLDS00003">
    <property type="entry name" value="Haloacid_Dehalogenase"/>
    <property type="match status" value="1"/>
</dbReference>
<organism evidence="1 2">
    <name type="scientific">Sebaldella termitidis (strain ATCC 33386 / NCTC 11300)</name>
    <dbReference type="NCBI Taxonomy" id="526218"/>
    <lineage>
        <taxon>Bacteria</taxon>
        <taxon>Fusobacteriati</taxon>
        <taxon>Fusobacteriota</taxon>
        <taxon>Fusobacteriia</taxon>
        <taxon>Fusobacteriales</taxon>
        <taxon>Leptotrichiaceae</taxon>
        <taxon>Sebaldella</taxon>
    </lineage>
</organism>
<dbReference type="AlphaFoldDB" id="D1AKK5"/>
<reference evidence="2" key="1">
    <citation type="submission" date="2009-09" db="EMBL/GenBank/DDBJ databases">
        <title>The complete chromosome of Sebaldella termitidis ATCC 33386.</title>
        <authorList>
            <consortium name="US DOE Joint Genome Institute (JGI-PGF)"/>
            <person name="Lucas S."/>
            <person name="Copeland A."/>
            <person name="Lapidus A."/>
            <person name="Glavina del Rio T."/>
            <person name="Dalin E."/>
            <person name="Tice H."/>
            <person name="Bruce D."/>
            <person name="Goodwin L."/>
            <person name="Pitluck S."/>
            <person name="Kyrpides N."/>
            <person name="Mavromatis K."/>
            <person name="Ivanova N."/>
            <person name="Mikhailova N."/>
            <person name="Sims D."/>
            <person name="Meincke L."/>
            <person name="Brettin T."/>
            <person name="Detter J.C."/>
            <person name="Han C."/>
            <person name="Larimer F."/>
            <person name="Land M."/>
            <person name="Hauser L."/>
            <person name="Markowitz V."/>
            <person name="Cheng J.F."/>
            <person name="Hugenholtz P."/>
            <person name="Woyke T."/>
            <person name="Wu D."/>
            <person name="Eisen J.A."/>
        </authorList>
    </citation>
    <scope>NUCLEOTIDE SEQUENCE [LARGE SCALE GENOMIC DNA]</scope>
    <source>
        <strain evidence="2">ATCC 33386 / NCTC 11300</strain>
    </source>
</reference>
<evidence type="ECO:0000313" key="2">
    <source>
        <dbReference type="Proteomes" id="UP000000845"/>
    </source>
</evidence>